<evidence type="ECO:0000313" key="1">
    <source>
        <dbReference type="EMBL" id="BDR52366.1"/>
    </source>
</evidence>
<keyword evidence="2" id="KW-1185">Reference proteome</keyword>
<dbReference type="Pfam" id="PF09485">
    <property type="entry name" value="CRISPR_Cse2"/>
    <property type="match status" value="1"/>
</dbReference>
<protein>
    <recommendedName>
        <fullName evidence="3">Type I-E CRISPR-associated protein Cse2/CasB</fullName>
    </recommendedName>
</protein>
<evidence type="ECO:0000313" key="2">
    <source>
        <dbReference type="Proteomes" id="UP001321766"/>
    </source>
</evidence>
<organism evidence="1 2">
    <name type="scientific">Bombiscardovia nodaiensis</name>
    <dbReference type="NCBI Taxonomy" id="2932181"/>
    <lineage>
        <taxon>Bacteria</taxon>
        <taxon>Bacillati</taxon>
        <taxon>Actinomycetota</taxon>
        <taxon>Actinomycetes</taxon>
        <taxon>Bifidobacteriales</taxon>
        <taxon>Bifidobacteriaceae</taxon>
        <taxon>Bombiscardovia</taxon>
    </lineage>
</organism>
<proteinExistence type="predicted"/>
<gene>
    <name evidence="1" type="ORF">KIM372_02730</name>
</gene>
<dbReference type="InterPro" id="IPR013382">
    <property type="entry name" value="CRISPR-assoc_prot_Cse2"/>
</dbReference>
<dbReference type="Gene3D" id="1.10.520.40">
    <property type="entry name" value="CRISPR-associated protein Cse2"/>
    <property type="match status" value="1"/>
</dbReference>
<evidence type="ECO:0008006" key="3">
    <source>
        <dbReference type="Google" id="ProtNLM"/>
    </source>
</evidence>
<dbReference type="InterPro" id="IPR038287">
    <property type="entry name" value="Cse2_sf"/>
</dbReference>
<dbReference type="NCBIfam" id="TIGR02548">
    <property type="entry name" value="casB_cse2"/>
    <property type="match status" value="1"/>
</dbReference>
<dbReference type="CDD" id="cd09731">
    <property type="entry name" value="Cse2_I-E"/>
    <property type="match status" value="1"/>
</dbReference>
<name>A0ABM8B6G8_9BIFI</name>
<reference evidence="1 2" key="1">
    <citation type="journal article" date="2023" name="Microbiol. Spectr.">
        <title>Symbiosis of Carpenter Bees with Uncharacterized Lactic Acid Bacteria Showing NAD Auxotrophy.</title>
        <authorList>
            <person name="Kawasaki S."/>
            <person name="Ozawa K."/>
            <person name="Mori T."/>
            <person name="Yamamoto A."/>
            <person name="Ito M."/>
            <person name="Ohkuma M."/>
            <person name="Sakamoto M."/>
            <person name="Matsutani M."/>
        </authorList>
    </citation>
    <scope>NUCLEOTIDE SEQUENCE [LARGE SCALE GENOMIC DNA]</scope>
    <source>
        <strain evidence="1 2">Kim37-2</strain>
    </source>
</reference>
<dbReference type="Proteomes" id="UP001321766">
    <property type="component" value="Chromosome"/>
</dbReference>
<sequence length="231" mass="26158">MCKSISHVNALMVGAYANSIIKDIQKNYTGKNPRAKADARATLARLRRSGTSAYSPWMDIGQQMFSNWPEDKLGDPREDSYAIRAIQATLQLYAFHQQSQSSPMAAVIDKGSAEEQRQKYRYATFGAACRRVNLELDSSQGIRRRLESVYAASDFDGIVRNIRALIALIKSGKQSDVDKQIDYGQLGLDLFLMQFEDDRKKVFFRWGRDYFYLPTGSKSLTSKPSQNKDAK</sequence>
<dbReference type="EMBL" id="AP026798">
    <property type="protein sequence ID" value="BDR52366.1"/>
    <property type="molecule type" value="Genomic_DNA"/>
</dbReference>
<accession>A0ABM8B6G8</accession>